<reference evidence="5" key="1">
    <citation type="journal article" date="2019" name="Int. J. Syst. Evol. Microbiol.">
        <title>The Global Catalogue of Microorganisms (GCM) 10K type strain sequencing project: providing services to taxonomists for standard genome sequencing and annotation.</title>
        <authorList>
            <consortium name="The Broad Institute Genomics Platform"/>
            <consortium name="The Broad Institute Genome Sequencing Center for Infectious Disease"/>
            <person name="Wu L."/>
            <person name="Ma J."/>
        </authorList>
    </citation>
    <scope>NUCLEOTIDE SEQUENCE [LARGE SCALE GENOMIC DNA]</scope>
    <source>
        <strain evidence="5">JCM 18303</strain>
    </source>
</reference>
<keyword evidence="5" id="KW-1185">Reference proteome</keyword>
<sequence>MPLVVNLAAGLSLALGSTALAGVMQGYRWLWMVLPVIGAMVLIGAMARLFRAPALVVPLGQLLGLVLMLTGLFSEKAVFGVLPGPDAFTELVNRLGEAISVIETGVPPVRATDAMMLLICVGFGLVTIAADALTSAGHGASVCGLILLGGYTVPTALTPRPLPDWTLAAGAAGYGLLLLVEHRRRQAQRGQSLRSPAADRGGLTGWLARLRPSLLGSPLALILISVSLAAALGIGLAAAPLVGTKGRFPGHGEPDSASDGHLGLSPFNSLHNQLQNGEEPTELMRVRGLAQPQYIRSLTLNRYVPAQGWQLPDRYNGVTLDDTLPSGLPIPVHNPTATVQVENLKYNDQWLPMVGQPMGVTGVTEGRWHYDTTSSTAYADGKVTEKAWTERAALPNPAPQALASTGPVEDINPAYLDTGGADQRIVRLAQSVARQARNPFERVIAINRFFLDPANGFRYDINSPAGNNSQQLIEFLEHSKTGYCEQYASAMAIMLRAVGVPSRVAVGFALGEPVDDYRPVSSADAHAWVESYFPGVGWLMFDPTPRSDGRAIIPDYVSKAPRVPGGPSPEQVAPPEQDNPLEGDTPPPGGPPTQDPRAPQPQQDQQADQNAQQNPEPGNQSSGQGQDQTGKDQGGQDPSGGSGNNDGEGGGSDEDTGSGGRDDEDGPGAGMSLIARAMLLAALLFLILVLLASTPATLRGVNRARRLAQASRGGPDGATAAWRELVAEFQDRGARPPGNETVRRAARKLTTKHSLDRDIVESMRTVVSAVERGWYGGQSGTTSGTTLVTAVRNVRAGLEKERPLTILDRLWPRSVRPRRTPHRTG</sequence>
<feature type="compositionally biased region" description="Low complexity" evidence="1">
    <location>
        <begin position="595"/>
        <end position="628"/>
    </location>
</feature>
<dbReference type="SMART" id="SM00460">
    <property type="entry name" value="TGc"/>
    <property type="match status" value="1"/>
</dbReference>
<feature type="transmembrane region" description="Helical" evidence="2">
    <location>
        <begin position="219"/>
        <end position="242"/>
    </location>
</feature>
<dbReference type="Pfam" id="PF11992">
    <property type="entry name" value="TgpA_N"/>
    <property type="match status" value="1"/>
</dbReference>
<feature type="transmembrane region" description="Helical" evidence="2">
    <location>
        <begin position="163"/>
        <end position="180"/>
    </location>
</feature>
<keyword evidence="2" id="KW-1133">Transmembrane helix</keyword>
<dbReference type="Gene3D" id="3.10.620.30">
    <property type="match status" value="1"/>
</dbReference>
<dbReference type="SUPFAM" id="SSF54001">
    <property type="entry name" value="Cysteine proteinases"/>
    <property type="match status" value="1"/>
</dbReference>
<keyword evidence="2" id="KW-0812">Transmembrane</keyword>
<feature type="compositionally biased region" description="Pro residues" evidence="1">
    <location>
        <begin position="585"/>
        <end position="594"/>
    </location>
</feature>
<dbReference type="EMBL" id="BAABJP010000039">
    <property type="protein sequence ID" value="GAA5167961.1"/>
    <property type="molecule type" value="Genomic_DNA"/>
</dbReference>
<dbReference type="Pfam" id="PF01841">
    <property type="entry name" value="Transglut_core"/>
    <property type="match status" value="1"/>
</dbReference>
<evidence type="ECO:0000256" key="2">
    <source>
        <dbReference type="SAM" id="Phobius"/>
    </source>
</evidence>
<dbReference type="PANTHER" id="PTHR42736">
    <property type="entry name" value="PROTEIN-GLUTAMINE GAMMA-GLUTAMYLTRANSFERASE"/>
    <property type="match status" value="1"/>
</dbReference>
<dbReference type="Proteomes" id="UP001428817">
    <property type="component" value="Unassembled WGS sequence"/>
</dbReference>
<feature type="transmembrane region" description="Helical" evidence="2">
    <location>
        <begin position="29"/>
        <end position="47"/>
    </location>
</feature>
<evidence type="ECO:0000313" key="4">
    <source>
        <dbReference type="EMBL" id="GAA5167961.1"/>
    </source>
</evidence>
<name>A0ABP9QVI4_9PSEU</name>
<feature type="transmembrane region" description="Helical" evidence="2">
    <location>
        <begin position="677"/>
        <end position="698"/>
    </location>
</feature>
<feature type="region of interest" description="Disordered" evidence="1">
    <location>
        <begin position="249"/>
        <end position="274"/>
    </location>
</feature>
<feature type="domain" description="Transglutaminase-like" evidence="3">
    <location>
        <begin position="476"/>
        <end position="545"/>
    </location>
</feature>
<feature type="compositionally biased region" description="Acidic residues" evidence="1">
    <location>
        <begin position="651"/>
        <end position="666"/>
    </location>
</feature>
<dbReference type="InterPro" id="IPR038765">
    <property type="entry name" value="Papain-like_cys_pep_sf"/>
</dbReference>
<dbReference type="PANTHER" id="PTHR42736:SF1">
    <property type="entry name" value="PROTEIN-GLUTAMINE GAMMA-GLUTAMYLTRANSFERASE"/>
    <property type="match status" value="1"/>
</dbReference>
<protein>
    <recommendedName>
        <fullName evidence="3">Transglutaminase-like domain-containing protein</fullName>
    </recommendedName>
</protein>
<feature type="transmembrane region" description="Helical" evidence="2">
    <location>
        <begin position="54"/>
        <end position="73"/>
    </location>
</feature>
<evidence type="ECO:0000313" key="5">
    <source>
        <dbReference type="Proteomes" id="UP001428817"/>
    </source>
</evidence>
<evidence type="ECO:0000256" key="1">
    <source>
        <dbReference type="SAM" id="MobiDB-lite"/>
    </source>
</evidence>
<dbReference type="RefSeq" id="WP_185065325.1">
    <property type="nucleotide sequence ID" value="NZ_BAABJP010000039.1"/>
</dbReference>
<dbReference type="InterPro" id="IPR002931">
    <property type="entry name" value="Transglutaminase-like"/>
</dbReference>
<feature type="region of interest" description="Disordered" evidence="1">
    <location>
        <begin position="557"/>
        <end position="668"/>
    </location>
</feature>
<feature type="transmembrane region" description="Helical" evidence="2">
    <location>
        <begin position="140"/>
        <end position="157"/>
    </location>
</feature>
<comment type="caution">
    <text evidence="4">The sequence shown here is derived from an EMBL/GenBank/DDBJ whole genome shotgun (WGS) entry which is preliminary data.</text>
</comment>
<proteinExistence type="predicted"/>
<dbReference type="InterPro" id="IPR052901">
    <property type="entry name" value="Bact_TGase-like"/>
</dbReference>
<dbReference type="InterPro" id="IPR021878">
    <property type="entry name" value="TgpA_N"/>
</dbReference>
<gene>
    <name evidence="4" type="ORF">GCM10023321_61390</name>
</gene>
<accession>A0ABP9QVI4</accession>
<keyword evidence="2" id="KW-0472">Membrane</keyword>
<feature type="transmembrane region" description="Helical" evidence="2">
    <location>
        <begin position="114"/>
        <end position="133"/>
    </location>
</feature>
<feature type="compositionally biased region" description="Gly residues" evidence="1">
    <location>
        <begin position="637"/>
        <end position="650"/>
    </location>
</feature>
<evidence type="ECO:0000259" key="3">
    <source>
        <dbReference type="SMART" id="SM00460"/>
    </source>
</evidence>
<organism evidence="4 5">
    <name type="scientific">Pseudonocardia eucalypti</name>
    <dbReference type="NCBI Taxonomy" id="648755"/>
    <lineage>
        <taxon>Bacteria</taxon>
        <taxon>Bacillati</taxon>
        <taxon>Actinomycetota</taxon>
        <taxon>Actinomycetes</taxon>
        <taxon>Pseudonocardiales</taxon>
        <taxon>Pseudonocardiaceae</taxon>
        <taxon>Pseudonocardia</taxon>
    </lineage>
</organism>